<reference evidence="5 6" key="1">
    <citation type="submission" date="2017-07" db="EMBL/GenBank/DDBJ databases">
        <title>Phenotypical and genomic characterization of a clinical isolate of Shewanella bicestrii sp. nov. producing an extended-spectrum beta-lactamase and a new oxacillinase variant.</title>
        <authorList>
            <person name="Jousset A.B."/>
            <person name="Bonnin R.A."/>
            <person name="Girlich D."/>
            <person name="Dabos L."/>
            <person name="Potron A."/>
            <person name="Dortet L."/>
            <person name="Glaser P."/>
            <person name="Naas T."/>
        </authorList>
    </citation>
    <scope>NUCLEOTIDE SEQUENCE [LARGE SCALE GENOMIC DNA]</scope>
    <source>
        <strain evidence="5 6">JAB-1</strain>
    </source>
</reference>
<keyword evidence="3" id="KW-0804">Transcription</keyword>
<gene>
    <name evidence="5" type="ORF">CF168_19330</name>
</gene>
<name>A0A220URL9_9GAMM</name>
<dbReference type="PROSITE" id="PS01124">
    <property type="entry name" value="HTH_ARAC_FAMILY_2"/>
    <property type="match status" value="1"/>
</dbReference>
<protein>
    <submittedName>
        <fullName evidence="5">AraC family transcriptional regulator</fullName>
    </submittedName>
</protein>
<dbReference type="InterPro" id="IPR032687">
    <property type="entry name" value="AraC-type_N"/>
</dbReference>
<dbReference type="Pfam" id="PF12833">
    <property type="entry name" value="HTH_18"/>
    <property type="match status" value="1"/>
</dbReference>
<dbReference type="SUPFAM" id="SSF46689">
    <property type="entry name" value="Homeodomain-like"/>
    <property type="match status" value="1"/>
</dbReference>
<evidence type="ECO:0000259" key="4">
    <source>
        <dbReference type="PROSITE" id="PS01124"/>
    </source>
</evidence>
<sequence length="335" mass="38222">MYLVRSGAVAQFEQLVLELGQNPIEMIQQAGLRQAQFRDPNTYIAYPRLAELLEIAAQRCQQPLFGLMLAQRQTLHVLGDLPMLVSHTATVADALARVNDYLYLHASGVSLQLQPQTDIVRLALLINVHSPSGIEQLMQMSVAQLAMFVSSLLNMNISNIPLYLCQNKPNGSEPQRFIQPVRFREAFDGVVLKTSQLLGRNYHDEEALNRHLQSHLQYLQSRYPDNLADQARDLIHRLLPTGECCIERVSTALGLHERTLQTRLKETEQSYRQLLQDVRQNIAQQQLSYGTQTITELALQLGYAEVAVFSRHFKAWTGFSPKQWQQQYRKGQIED</sequence>
<keyword evidence="6" id="KW-1185">Reference proteome</keyword>
<keyword evidence="2" id="KW-0238">DNA-binding</keyword>
<proteinExistence type="predicted"/>
<dbReference type="SMART" id="SM00342">
    <property type="entry name" value="HTH_ARAC"/>
    <property type="match status" value="1"/>
</dbReference>
<evidence type="ECO:0000256" key="1">
    <source>
        <dbReference type="ARBA" id="ARBA00023015"/>
    </source>
</evidence>
<evidence type="ECO:0000313" key="6">
    <source>
        <dbReference type="Proteomes" id="UP000198367"/>
    </source>
</evidence>
<dbReference type="AlphaFoldDB" id="A0A220URL9"/>
<dbReference type="Gene3D" id="1.10.10.60">
    <property type="entry name" value="Homeodomain-like"/>
    <property type="match status" value="1"/>
</dbReference>
<dbReference type="GO" id="GO:0003700">
    <property type="term" value="F:DNA-binding transcription factor activity"/>
    <property type="evidence" value="ECO:0007669"/>
    <property type="project" value="InterPro"/>
</dbReference>
<dbReference type="PANTHER" id="PTHR47894:SF4">
    <property type="entry name" value="HTH-TYPE TRANSCRIPTIONAL REGULATOR GADX"/>
    <property type="match status" value="1"/>
</dbReference>
<keyword evidence="1" id="KW-0805">Transcription regulation</keyword>
<accession>A0A220URL9</accession>
<dbReference type="Proteomes" id="UP000198367">
    <property type="component" value="Chromosome"/>
</dbReference>
<dbReference type="InterPro" id="IPR018060">
    <property type="entry name" value="HTH_AraC"/>
</dbReference>
<dbReference type="EMBL" id="CP022358">
    <property type="protein sequence ID" value="ASK70847.1"/>
    <property type="molecule type" value="Genomic_DNA"/>
</dbReference>
<evidence type="ECO:0000313" key="5">
    <source>
        <dbReference type="EMBL" id="ASK70847.1"/>
    </source>
</evidence>
<evidence type="ECO:0000256" key="2">
    <source>
        <dbReference type="ARBA" id="ARBA00023125"/>
    </source>
</evidence>
<dbReference type="KEGG" id="sbj:CF168_19330"/>
<dbReference type="RefSeq" id="WP_089068693.1">
    <property type="nucleotide sequence ID" value="NZ_CP022358.1"/>
</dbReference>
<dbReference type="GO" id="GO:0000976">
    <property type="term" value="F:transcription cis-regulatory region binding"/>
    <property type="evidence" value="ECO:0007669"/>
    <property type="project" value="TreeGrafter"/>
</dbReference>
<dbReference type="Pfam" id="PF12625">
    <property type="entry name" value="Arabinose_bd"/>
    <property type="match status" value="1"/>
</dbReference>
<organism evidence="5 6">
    <name type="scientific">Shewanella bicestrii</name>
    <dbReference type="NCBI Taxonomy" id="2018305"/>
    <lineage>
        <taxon>Bacteria</taxon>
        <taxon>Pseudomonadati</taxon>
        <taxon>Pseudomonadota</taxon>
        <taxon>Gammaproteobacteria</taxon>
        <taxon>Alteromonadales</taxon>
        <taxon>Shewanellaceae</taxon>
        <taxon>Shewanella</taxon>
    </lineage>
</organism>
<feature type="domain" description="HTH araC/xylS-type" evidence="4">
    <location>
        <begin position="229"/>
        <end position="327"/>
    </location>
</feature>
<dbReference type="PANTHER" id="PTHR47894">
    <property type="entry name" value="HTH-TYPE TRANSCRIPTIONAL REGULATOR GADX"/>
    <property type="match status" value="1"/>
</dbReference>
<dbReference type="InterPro" id="IPR009057">
    <property type="entry name" value="Homeodomain-like_sf"/>
</dbReference>
<evidence type="ECO:0000256" key="3">
    <source>
        <dbReference type="ARBA" id="ARBA00023163"/>
    </source>
</evidence>
<dbReference type="GO" id="GO:0005829">
    <property type="term" value="C:cytosol"/>
    <property type="evidence" value="ECO:0007669"/>
    <property type="project" value="TreeGrafter"/>
</dbReference>